<dbReference type="RefSeq" id="WP_219997565.1">
    <property type="nucleotide sequence ID" value="NZ_QICQ01000075.1"/>
</dbReference>
<dbReference type="Proteomes" id="UP000247780">
    <property type="component" value="Unassembled WGS sequence"/>
</dbReference>
<protein>
    <submittedName>
        <fullName evidence="1">AAA domain-containing protein</fullName>
    </submittedName>
</protein>
<sequence>ARALTSGEYLFDLFMAPSSQIVEPPQNPGRFTDNAPFESINQLHEGEWLNPNGDSKLVQDARELYELWSEERDDNAQKATPKPRVEGLDVGIIGKINGHYDIRELLEAHDYVDMGKWLSPNSESGSPGVHIWLGDDGKERVYSHHGETDPLSRENHEGHSLDTADVLCCLEYGGDYSRMIREEAGELDQHGQKERQIEYVQQKELASLGVVSDEAGNVVSHPLAKVIPLNGVLQTPRWLLPGFMVEGLTLIAGRHGVGKTTALLPLAAGVAGFHKPDWELKPKHWRHVMYVTEDMQQAQRVLQGLIGHLGITASEMNERLHLVDALRMKAEVLVLVGDIYTKKYTRWADGVNLPPLVVLDTQSATIELENENDNSEAGKAIAAFKQQFNGLPVWLIAHVAKTKSEVKNLTSRGASAWEADANATAFIIQEDGKETVNDARWIMLGKRRFEPEWSEVLLEDHTCSAESVDEWGEKQQTMIRWAIANPGGGTRKENHSAELDRAILAAVQEAWEVGEPVNKTACKQKVGGTSEMVGRAIDKLIIDKWLAEIQIPKDKRPHHTKKSYLIALTETERNTFNITSKLPEAKTAIPEGIKGGKLA</sequence>
<dbReference type="EMBL" id="QICQ01000075">
    <property type="protein sequence ID" value="PXV72320.1"/>
    <property type="molecule type" value="Genomic_DNA"/>
</dbReference>
<dbReference type="InterPro" id="IPR027417">
    <property type="entry name" value="P-loop_NTPase"/>
</dbReference>
<reference evidence="1 2" key="1">
    <citation type="submission" date="2018-04" db="EMBL/GenBank/DDBJ databases">
        <title>Active sludge and wastewater microbial communities from Klosterneuburg, Austria.</title>
        <authorList>
            <person name="Wagner M."/>
        </authorList>
    </citation>
    <scope>NUCLEOTIDE SEQUENCE [LARGE SCALE GENOMIC DNA]</scope>
    <source>
        <strain evidence="1 2">Nm 57</strain>
    </source>
</reference>
<gene>
    <name evidence="1" type="ORF">C8R14_1751</name>
</gene>
<organism evidence="1 2">
    <name type="scientific">Nitrosomonas eutropha</name>
    <dbReference type="NCBI Taxonomy" id="916"/>
    <lineage>
        <taxon>Bacteria</taxon>
        <taxon>Pseudomonadati</taxon>
        <taxon>Pseudomonadota</taxon>
        <taxon>Betaproteobacteria</taxon>
        <taxon>Nitrosomonadales</taxon>
        <taxon>Nitrosomonadaceae</taxon>
        <taxon>Nitrosomonas</taxon>
    </lineage>
</organism>
<feature type="non-terminal residue" evidence="1">
    <location>
        <position position="1"/>
    </location>
</feature>
<proteinExistence type="predicted"/>
<comment type="caution">
    <text evidence="1">The sequence shown here is derived from an EMBL/GenBank/DDBJ whole genome shotgun (WGS) entry which is preliminary data.</text>
</comment>
<evidence type="ECO:0000313" key="2">
    <source>
        <dbReference type="Proteomes" id="UP000247780"/>
    </source>
</evidence>
<dbReference type="SUPFAM" id="SSF52540">
    <property type="entry name" value="P-loop containing nucleoside triphosphate hydrolases"/>
    <property type="match status" value="1"/>
</dbReference>
<accession>A0ABX5M8P8</accession>
<dbReference type="Pfam" id="PF13481">
    <property type="entry name" value="AAA_25"/>
    <property type="match status" value="1"/>
</dbReference>
<keyword evidence="2" id="KW-1185">Reference proteome</keyword>
<evidence type="ECO:0000313" key="1">
    <source>
        <dbReference type="EMBL" id="PXV72320.1"/>
    </source>
</evidence>
<name>A0ABX5M8P8_9PROT</name>
<dbReference type="Gene3D" id="3.40.50.300">
    <property type="entry name" value="P-loop containing nucleotide triphosphate hydrolases"/>
    <property type="match status" value="1"/>
</dbReference>